<evidence type="ECO:0000313" key="2">
    <source>
        <dbReference type="EMBL" id="ESL08510.1"/>
    </source>
</evidence>
<sequence length="1035" mass="111129">MTEAAGASPVLADIVERPIGNDAEPRRMLRPIQAVVGRPFPRCLSDRCYGQRTAESRSRGEVMRTTRATATGPAHGLTAHVQPEVDGGADNHADPARLGLYAGTGVMDTLTRQHQWEAKEFADLERGYYAVPLCSPNAEAESPAPVQGEAYVELLLQFLCSTVRTHRECATSALQARLMVDAKLRERCAFGPGCAQMLHLLITELSSGHTVPCSTAAECLVWLLYDITSEVVEAVGEIGVPPTDAAARAEEARQQEDTTTTTNNNNNETTFAELSEWMRSGEDKARALEQLGLTTSVMDALGVLQPLVAARLLLGGGVLSLPPVAVRLASDPRYVRFVAERLGSVVAGVTPLGEIVEELLLLRRVLHVRQACTALLPPLHEVLILFLRHVCAAPGEELRSLLDVVACLAAFLVLRAFVRHGLFGVFYDIGDTLFTAVGVGVCIPAEMWLLLTAAPMETCGVELARVALQTLLSRMQAVEVGVGDAASPGHCVALLATLTSTHYLATFFTVTGGAAEASALLGSAGETQQRVQDMLANCLLSSTGLQHAFTRFWDHRVVGGATTPDTPPFTLNMQSFVGAARASLTHARVRLMAATHTAFSALRCEASMGYAAALAIDFEQHCMALSQVTGHLLPDELCTMIEVAGFMRRHTRAMPVDQRRHYTRDTYVAEIFILHGIAATKHCLDAAPTMIAAMLGFSDDSEFGAVVAALPSPPPSPVFELGQSLNRAVAQTQWPWFLFPLYDTELTCKSAWCAWLQQALGAHQCMKHLLKWDVILCHALKWAVLHRETQRDWASQHEGSDGAFPSQDADLVVLLEALCTGVLPSLGDVITDAAADTLKELTAYAAPHAEESMSRRLLAALAVTATACAPPVAVALARLVAHTVVGGDDTRHGASPAAQPAAAATTTTAESANGSDGCGGDCTSSVSSEHLLRLWAAIGRLSDAPPSTGAVAWELGDFVELLQVVTERQGAFMRADQLGGLILQHLVEGVARVYLRQHHPPTAFERQVLRRTQAELTWYPACLREALADPHGPRQ</sequence>
<dbReference type="EMBL" id="AUPL01003787">
    <property type="protein sequence ID" value="ESL08510.1"/>
    <property type="molecule type" value="Genomic_DNA"/>
</dbReference>
<proteinExistence type="predicted"/>
<keyword evidence="3" id="KW-1185">Reference proteome</keyword>
<evidence type="ECO:0000256" key="1">
    <source>
        <dbReference type="SAM" id="MobiDB-lite"/>
    </source>
</evidence>
<accession>A0A061J2G1</accession>
<gene>
    <name evidence="2" type="ORF">TRSC58_03787</name>
</gene>
<evidence type="ECO:0000313" key="3">
    <source>
        <dbReference type="Proteomes" id="UP000031737"/>
    </source>
</evidence>
<reference evidence="2 3" key="1">
    <citation type="submission" date="2013-07" db="EMBL/GenBank/DDBJ databases">
        <authorList>
            <person name="Stoco P.H."/>
            <person name="Wagner G."/>
            <person name="Gerber A."/>
            <person name="Zaha A."/>
            <person name="Thompson C."/>
            <person name="Bartholomeu D.C."/>
            <person name="Luckemeyer D.D."/>
            <person name="Bahia D."/>
            <person name="Loreto E."/>
            <person name="Prestes E.B."/>
            <person name="Lima F.M."/>
            <person name="Rodrigues-Luiz G."/>
            <person name="Vallejo G.A."/>
            <person name="Filho J.F."/>
            <person name="Monteiro K.M."/>
            <person name="Tyler K.M."/>
            <person name="de Almeida L.G."/>
            <person name="Ortiz M.F."/>
            <person name="Siervo M.A."/>
            <person name="de Moraes M.H."/>
            <person name="Cunha O.L."/>
            <person name="Mendonca-Neto R."/>
            <person name="Silva R."/>
            <person name="Teixeira S.M."/>
            <person name="Murta S.M."/>
            <person name="Sincero T.C."/>
            <person name="Mendes T.A."/>
            <person name="Urmenyi T.P."/>
            <person name="Silva V.G."/>
            <person name="da Rocha W.D."/>
            <person name="Andersson B."/>
            <person name="Romanha A.J."/>
            <person name="Steindel M."/>
            <person name="de Vasconcelos A.T."/>
            <person name="Grisard E.C."/>
        </authorList>
    </citation>
    <scope>NUCLEOTIDE SEQUENCE [LARGE SCALE GENOMIC DNA]</scope>
    <source>
        <strain evidence="2 3">SC58</strain>
    </source>
</reference>
<dbReference type="Proteomes" id="UP000031737">
    <property type="component" value="Unassembled WGS sequence"/>
</dbReference>
<organism evidence="2 3">
    <name type="scientific">Trypanosoma rangeli SC58</name>
    <dbReference type="NCBI Taxonomy" id="429131"/>
    <lineage>
        <taxon>Eukaryota</taxon>
        <taxon>Discoba</taxon>
        <taxon>Euglenozoa</taxon>
        <taxon>Kinetoplastea</taxon>
        <taxon>Metakinetoplastina</taxon>
        <taxon>Trypanosomatida</taxon>
        <taxon>Trypanosomatidae</taxon>
        <taxon>Trypanosoma</taxon>
        <taxon>Herpetosoma</taxon>
    </lineage>
</organism>
<dbReference type="VEuPathDB" id="TriTrypDB:TRSC58_03787"/>
<feature type="region of interest" description="Disordered" evidence="1">
    <location>
        <begin position="890"/>
        <end position="920"/>
    </location>
</feature>
<dbReference type="AlphaFoldDB" id="A0A061J2G1"/>
<comment type="caution">
    <text evidence="2">The sequence shown here is derived from an EMBL/GenBank/DDBJ whole genome shotgun (WGS) entry which is preliminary data.</text>
</comment>
<name>A0A061J2G1_TRYRA</name>
<protein>
    <submittedName>
        <fullName evidence="2">Uncharacterized protein</fullName>
    </submittedName>
</protein>
<dbReference type="OrthoDB" id="273413at2759"/>
<feature type="compositionally biased region" description="Low complexity" evidence="1">
    <location>
        <begin position="894"/>
        <end position="920"/>
    </location>
</feature>